<reference evidence="1" key="2">
    <citation type="submission" date="2014-06" db="EMBL/GenBank/DDBJ databases">
        <authorList>
            <person name="Hu T."/>
            <person name="Eisen M.B."/>
            <person name="Thornton K.R."/>
            <person name="Andolfatto P."/>
        </authorList>
    </citation>
    <scope>NUCLEOTIDE SEQUENCE</scope>
    <source>
        <strain evidence="1">W501</strain>
    </source>
</reference>
<dbReference type="KEGG" id="dsi:Dsimw501_GD27695"/>
<reference evidence="1" key="1">
    <citation type="journal article" date="2013" name="Genome Res.">
        <title>A second-generation assembly of the Drosophila simulans genome provides new insights into patterns of lineage-specific divergence.</title>
        <authorList>
            <person name="Hu T.T."/>
            <person name="Eisen M.B."/>
            <person name="Thornton K.R."/>
            <person name="Andolfatto P."/>
        </authorList>
    </citation>
    <scope>NUCLEOTIDE SEQUENCE [LARGE SCALE GENOMIC DNA]</scope>
    <source>
        <strain evidence="1">W501</strain>
    </source>
</reference>
<organism evidence="1">
    <name type="scientific">Drosophila simulans</name>
    <name type="common">Fruit fly</name>
    <dbReference type="NCBI Taxonomy" id="7240"/>
    <lineage>
        <taxon>Eukaryota</taxon>
        <taxon>Metazoa</taxon>
        <taxon>Ecdysozoa</taxon>
        <taxon>Arthropoda</taxon>
        <taxon>Hexapoda</taxon>
        <taxon>Insecta</taxon>
        <taxon>Pterygota</taxon>
        <taxon>Neoptera</taxon>
        <taxon>Endopterygota</taxon>
        <taxon>Diptera</taxon>
        <taxon>Brachycera</taxon>
        <taxon>Muscomorpha</taxon>
        <taxon>Ephydroidea</taxon>
        <taxon>Drosophilidae</taxon>
        <taxon>Drosophila</taxon>
        <taxon>Sophophora</taxon>
    </lineage>
</organism>
<proteinExistence type="predicted"/>
<gene>
    <name evidence="1" type="primary">Dsim\GD27695</name>
    <name evidence="1" type="ORF">Dsimw501_GD27695</name>
</gene>
<dbReference type="EMBL" id="CM002911">
    <property type="protein sequence ID" value="KMY91677.1"/>
    <property type="molecule type" value="Genomic_DNA"/>
</dbReference>
<name>A0A0J9R662_DROSI</name>
<protein>
    <submittedName>
        <fullName evidence="1">Uncharacterized protein</fullName>
    </submittedName>
</protein>
<accession>A0A0J9R662</accession>
<sequence length="66" mass="7313">MRASPKQTAGRPWIAKRRGQLVGLNNPLSTIFSKKQKGYCMDLASLIDSFFKTVSDLEGRVLKISG</sequence>
<dbReference type="AlphaFoldDB" id="A0A0J9R662"/>
<dbReference type="Bgee" id="FBgn0268985">
    <property type="expression patterns" value="Expressed in embryo and 3 other cell types or tissues"/>
</dbReference>
<reference evidence="1" key="3">
    <citation type="submission" date="2015-04" db="EMBL/GenBank/DDBJ databases">
        <authorList>
            <consortium name="FlyBase"/>
        </authorList>
    </citation>
    <scope>NUCLEOTIDE SEQUENCE</scope>
    <source>
        <strain evidence="1">W501</strain>
    </source>
</reference>
<evidence type="ECO:0000313" key="1">
    <source>
        <dbReference type="EMBL" id="KMY91677.1"/>
    </source>
</evidence>
<dbReference type="Proteomes" id="UP000035880">
    <property type="component" value="Chromosome 2R"/>
</dbReference>